<dbReference type="EMBL" id="JASPKY010000203">
    <property type="protein sequence ID" value="KAK9721131.1"/>
    <property type="molecule type" value="Genomic_DNA"/>
</dbReference>
<dbReference type="Proteomes" id="UP001458880">
    <property type="component" value="Unassembled WGS sequence"/>
</dbReference>
<gene>
    <name evidence="1" type="ORF">QE152_g21722</name>
</gene>
<accession>A0AAW1KPK0</accession>
<evidence type="ECO:0000313" key="2">
    <source>
        <dbReference type="Proteomes" id="UP001458880"/>
    </source>
</evidence>
<keyword evidence="2" id="KW-1185">Reference proteome</keyword>
<protein>
    <submittedName>
        <fullName evidence="1">Uncharacterized protein</fullName>
    </submittedName>
</protein>
<comment type="caution">
    <text evidence="1">The sequence shown here is derived from an EMBL/GenBank/DDBJ whole genome shotgun (WGS) entry which is preliminary data.</text>
</comment>
<reference evidence="1 2" key="1">
    <citation type="journal article" date="2024" name="BMC Genomics">
        <title>De novo assembly and annotation of Popillia japonica's genome with initial clues to its potential as an invasive pest.</title>
        <authorList>
            <person name="Cucini C."/>
            <person name="Boschi S."/>
            <person name="Funari R."/>
            <person name="Cardaioli E."/>
            <person name="Iannotti N."/>
            <person name="Marturano G."/>
            <person name="Paoli F."/>
            <person name="Bruttini M."/>
            <person name="Carapelli A."/>
            <person name="Frati F."/>
            <person name="Nardi F."/>
        </authorList>
    </citation>
    <scope>NUCLEOTIDE SEQUENCE [LARGE SCALE GENOMIC DNA]</scope>
    <source>
        <strain evidence="1">DMR45628</strain>
    </source>
</reference>
<proteinExistence type="predicted"/>
<dbReference type="AlphaFoldDB" id="A0AAW1KPK0"/>
<name>A0AAW1KPK0_POPJA</name>
<sequence>MAEQAEIAVLRWREALRGARQNGRSVRLCEYFYDFRFISCNGGEKSDFFSIGGCLYARRYGLTPSRCAANKFATILQEGLGNGLMDNIQKTAEDFQF</sequence>
<organism evidence="1 2">
    <name type="scientific">Popillia japonica</name>
    <name type="common">Japanese beetle</name>
    <dbReference type="NCBI Taxonomy" id="7064"/>
    <lineage>
        <taxon>Eukaryota</taxon>
        <taxon>Metazoa</taxon>
        <taxon>Ecdysozoa</taxon>
        <taxon>Arthropoda</taxon>
        <taxon>Hexapoda</taxon>
        <taxon>Insecta</taxon>
        <taxon>Pterygota</taxon>
        <taxon>Neoptera</taxon>
        <taxon>Endopterygota</taxon>
        <taxon>Coleoptera</taxon>
        <taxon>Polyphaga</taxon>
        <taxon>Scarabaeiformia</taxon>
        <taxon>Scarabaeidae</taxon>
        <taxon>Rutelinae</taxon>
        <taxon>Popillia</taxon>
    </lineage>
</organism>
<evidence type="ECO:0000313" key="1">
    <source>
        <dbReference type="EMBL" id="KAK9721131.1"/>
    </source>
</evidence>